<dbReference type="EMBL" id="BLXT01007728">
    <property type="protein sequence ID" value="GFO41805.1"/>
    <property type="molecule type" value="Genomic_DNA"/>
</dbReference>
<keyword evidence="2" id="KW-1185">Reference proteome</keyword>
<accession>A0AAV4DCY4</accession>
<protein>
    <recommendedName>
        <fullName evidence="3">MATH domain-containing protein</fullName>
    </recommendedName>
</protein>
<organism evidence="1 2">
    <name type="scientific">Plakobranchus ocellatus</name>
    <dbReference type="NCBI Taxonomy" id="259542"/>
    <lineage>
        <taxon>Eukaryota</taxon>
        <taxon>Metazoa</taxon>
        <taxon>Spiralia</taxon>
        <taxon>Lophotrochozoa</taxon>
        <taxon>Mollusca</taxon>
        <taxon>Gastropoda</taxon>
        <taxon>Heterobranchia</taxon>
        <taxon>Euthyneura</taxon>
        <taxon>Panpulmonata</taxon>
        <taxon>Sacoglossa</taxon>
        <taxon>Placobranchoidea</taxon>
        <taxon>Plakobranchidae</taxon>
        <taxon>Plakobranchus</taxon>
    </lineage>
</organism>
<evidence type="ECO:0000313" key="2">
    <source>
        <dbReference type="Proteomes" id="UP000735302"/>
    </source>
</evidence>
<dbReference type="Proteomes" id="UP000735302">
    <property type="component" value="Unassembled WGS sequence"/>
</dbReference>
<reference evidence="1 2" key="1">
    <citation type="journal article" date="2021" name="Elife">
        <title>Chloroplast acquisition without the gene transfer in kleptoplastic sea slugs, Plakobranchus ocellatus.</title>
        <authorList>
            <person name="Maeda T."/>
            <person name="Takahashi S."/>
            <person name="Yoshida T."/>
            <person name="Shimamura S."/>
            <person name="Takaki Y."/>
            <person name="Nagai Y."/>
            <person name="Toyoda A."/>
            <person name="Suzuki Y."/>
            <person name="Arimoto A."/>
            <person name="Ishii H."/>
            <person name="Satoh N."/>
            <person name="Nishiyama T."/>
            <person name="Hasebe M."/>
            <person name="Maruyama T."/>
            <person name="Minagawa J."/>
            <person name="Obokata J."/>
            <person name="Shigenobu S."/>
        </authorList>
    </citation>
    <scope>NUCLEOTIDE SEQUENCE [LARGE SCALE GENOMIC DNA]</scope>
</reference>
<proteinExistence type="predicted"/>
<evidence type="ECO:0008006" key="3">
    <source>
        <dbReference type="Google" id="ProtNLM"/>
    </source>
</evidence>
<dbReference type="AlphaFoldDB" id="A0AAV4DCY4"/>
<gene>
    <name evidence="1" type="ORF">PoB_006831000</name>
</gene>
<sequence length="94" mass="10618">MNWRLVYFSHPPVKVEFNGACPVSPQIVKCRVTCSIGDFFWVSSSSVNHFRAQSTEADIGLRFHSSWSEDTYTDADNGLVVGDVFTLLDCIRKK</sequence>
<name>A0AAV4DCY4_9GAST</name>
<comment type="caution">
    <text evidence="1">The sequence shown here is derived from an EMBL/GenBank/DDBJ whole genome shotgun (WGS) entry which is preliminary data.</text>
</comment>
<evidence type="ECO:0000313" key="1">
    <source>
        <dbReference type="EMBL" id="GFO41805.1"/>
    </source>
</evidence>